<dbReference type="PANTHER" id="PTHR38779">
    <property type="entry name" value="TYPE II SECRETION SYSTEM PROTEIN I-RELATED"/>
    <property type="match status" value="1"/>
</dbReference>
<evidence type="ECO:0000256" key="2">
    <source>
        <dbReference type="ARBA" id="ARBA00008358"/>
    </source>
</evidence>
<evidence type="ECO:0000256" key="1">
    <source>
        <dbReference type="ARBA" id="ARBA00004377"/>
    </source>
</evidence>
<keyword evidence="3" id="KW-1003">Cell membrane</keyword>
<keyword evidence="6" id="KW-0812">Transmembrane</keyword>
<evidence type="ECO:0000256" key="6">
    <source>
        <dbReference type="ARBA" id="ARBA00022692"/>
    </source>
</evidence>
<dbReference type="PANTHER" id="PTHR38779:SF2">
    <property type="entry name" value="TYPE II SECRETION SYSTEM PROTEIN I-RELATED"/>
    <property type="match status" value="1"/>
</dbReference>
<name>A0A1G2FCP6_9BACT</name>
<evidence type="ECO:0000313" key="10">
    <source>
        <dbReference type="Proteomes" id="UP000176974"/>
    </source>
</evidence>
<dbReference type="Proteomes" id="UP000176974">
    <property type="component" value="Unassembled WGS sequence"/>
</dbReference>
<dbReference type="GO" id="GO:0015627">
    <property type="term" value="C:type II protein secretion system complex"/>
    <property type="evidence" value="ECO:0007669"/>
    <property type="project" value="InterPro"/>
</dbReference>
<dbReference type="GO" id="GO:0005886">
    <property type="term" value="C:plasma membrane"/>
    <property type="evidence" value="ECO:0007669"/>
    <property type="project" value="UniProtKB-SubCell"/>
</dbReference>
<gene>
    <name evidence="9" type="ORF">A2815_00385</name>
</gene>
<organism evidence="9 10">
    <name type="scientific">Candidatus Portnoybacteria bacterium RIFCSPHIGHO2_01_FULL_40_12b</name>
    <dbReference type="NCBI Taxonomy" id="1801994"/>
    <lineage>
        <taxon>Bacteria</taxon>
        <taxon>Candidatus Portnoyibacteriota</taxon>
    </lineage>
</organism>
<evidence type="ECO:0000256" key="3">
    <source>
        <dbReference type="ARBA" id="ARBA00022475"/>
    </source>
</evidence>
<dbReference type="GO" id="GO:0015628">
    <property type="term" value="P:protein secretion by the type II secretion system"/>
    <property type="evidence" value="ECO:0007669"/>
    <property type="project" value="InterPro"/>
</dbReference>
<evidence type="ECO:0000256" key="7">
    <source>
        <dbReference type="ARBA" id="ARBA00022989"/>
    </source>
</evidence>
<sequence>MFSKLKNYQKGFTLMEALIAIAILVIAITGATTLASQSLRTASYFKQQTVAFYLASEALEYIRNSRDTHLLAGNEWDNWKTSAMSLCYNGNDCGVDAIFEYTDGNAFIDDCSNSNLLYDSNNLYNYQSGSATAFERCVYIRPIDSYEVEVEVKVEWSGLFGNKVVRIKEHFFDWQ</sequence>
<accession>A0A1G2FCP6</accession>
<evidence type="ECO:0008006" key="11">
    <source>
        <dbReference type="Google" id="ProtNLM"/>
    </source>
</evidence>
<keyword evidence="7" id="KW-1133">Transmembrane helix</keyword>
<evidence type="ECO:0000256" key="8">
    <source>
        <dbReference type="ARBA" id="ARBA00023136"/>
    </source>
</evidence>
<comment type="subcellular location">
    <subcellularLocation>
        <location evidence="1">Cell inner membrane</location>
        <topology evidence="1">Single-pass membrane protein</topology>
    </subcellularLocation>
</comment>
<comment type="similarity">
    <text evidence="2">Belongs to the GSP I family.</text>
</comment>
<keyword evidence="8" id="KW-0472">Membrane</keyword>
<protein>
    <recommendedName>
        <fullName evidence="11">Type II secretion system protein GspI C-terminal domain-containing protein</fullName>
    </recommendedName>
</protein>
<dbReference type="EMBL" id="MHMY01000006">
    <property type="protein sequence ID" value="OGZ35839.1"/>
    <property type="molecule type" value="Genomic_DNA"/>
</dbReference>
<dbReference type="InterPro" id="IPR012902">
    <property type="entry name" value="N_methyl_site"/>
</dbReference>
<dbReference type="Pfam" id="PF07963">
    <property type="entry name" value="N_methyl"/>
    <property type="match status" value="1"/>
</dbReference>
<dbReference type="InterPro" id="IPR010052">
    <property type="entry name" value="T2SS_protein-GspI"/>
</dbReference>
<dbReference type="AlphaFoldDB" id="A0A1G2FCP6"/>
<evidence type="ECO:0000256" key="5">
    <source>
        <dbReference type="ARBA" id="ARBA00022519"/>
    </source>
</evidence>
<evidence type="ECO:0000313" key="9">
    <source>
        <dbReference type="EMBL" id="OGZ35839.1"/>
    </source>
</evidence>
<proteinExistence type="inferred from homology"/>
<reference evidence="9 10" key="1">
    <citation type="journal article" date="2016" name="Nat. Commun.">
        <title>Thousands of microbial genomes shed light on interconnected biogeochemical processes in an aquifer system.</title>
        <authorList>
            <person name="Anantharaman K."/>
            <person name="Brown C.T."/>
            <person name="Hug L.A."/>
            <person name="Sharon I."/>
            <person name="Castelle C.J."/>
            <person name="Probst A.J."/>
            <person name="Thomas B.C."/>
            <person name="Singh A."/>
            <person name="Wilkins M.J."/>
            <person name="Karaoz U."/>
            <person name="Brodie E.L."/>
            <person name="Williams K.H."/>
            <person name="Hubbard S.S."/>
            <person name="Banfield J.F."/>
        </authorList>
    </citation>
    <scope>NUCLEOTIDE SEQUENCE [LARGE SCALE GENOMIC DNA]</scope>
</reference>
<keyword evidence="4" id="KW-0488">Methylation</keyword>
<evidence type="ECO:0000256" key="4">
    <source>
        <dbReference type="ARBA" id="ARBA00022481"/>
    </source>
</evidence>
<comment type="caution">
    <text evidence="9">The sequence shown here is derived from an EMBL/GenBank/DDBJ whole genome shotgun (WGS) entry which is preliminary data.</text>
</comment>
<dbReference type="NCBIfam" id="TIGR02532">
    <property type="entry name" value="IV_pilin_GFxxxE"/>
    <property type="match status" value="1"/>
</dbReference>
<keyword evidence="5" id="KW-0997">Cell inner membrane</keyword>